<evidence type="ECO:0000313" key="2">
    <source>
        <dbReference type="WBParaSite" id="JU765_v2.g194.t1"/>
    </source>
</evidence>
<dbReference type="Proteomes" id="UP000887576">
    <property type="component" value="Unplaced"/>
</dbReference>
<protein>
    <submittedName>
        <fullName evidence="2">Uncharacterized protein</fullName>
    </submittedName>
</protein>
<proteinExistence type="predicted"/>
<reference evidence="2" key="1">
    <citation type="submission" date="2022-11" db="UniProtKB">
        <authorList>
            <consortium name="WormBaseParasite"/>
        </authorList>
    </citation>
    <scope>IDENTIFICATION</scope>
</reference>
<dbReference type="WBParaSite" id="JU765_v2.g194.t1">
    <property type="protein sequence ID" value="JU765_v2.g194.t1"/>
    <property type="gene ID" value="JU765_v2.g194"/>
</dbReference>
<accession>A0AC34QTL3</accession>
<evidence type="ECO:0000313" key="1">
    <source>
        <dbReference type="Proteomes" id="UP000887576"/>
    </source>
</evidence>
<organism evidence="1 2">
    <name type="scientific">Panagrolaimus sp. JU765</name>
    <dbReference type="NCBI Taxonomy" id="591449"/>
    <lineage>
        <taxon>Eukaryota</taxon>
        <taxon>Metazoa</taxon>
        <taxon>Ecdysozoa</taxon>
        <taxon>Nematoda</taxon>
        <taxon>Chromadorea</taxon>
        <taxon>Rhabditida</taxon>
        <taxon>Tylenchina</taxon>
        <taxon>Panagrolaimomorpha</taxon>
        <taxon>Panagrolaimoidea</taxon>
        <taxon>Panagrolaimidae</taxon>
        <taxon>Panagrolaimus</taxon>
    </lineage>
</organism>
<name>A0AC34QTL3_9BILA</name>
<sequence>MRGTSRPTKVSNLRADNLLIAIRPTLPKGYKTTSSIVCQIFLSLVFIFIGLLEGIYSKRFFSAITCVHFGLTFLSLWFLHFFGWKYNSPRLLMCHTSACLMLALSIIAVMLLVLFGDIFNGSLMNVPVVRHQIQIALIEGLVSLPLLTVFAGSSWSHAKRDKSYSDNRRRFLFAMKALESYIVQKVSRLYETNFYNKK</sequence>